<evidence type="ECO:0000313" key="2">
    <source>
        <dbReference type="EMBL" id="KHJ87864.1"/>
    </source>
</evidence>
<dbReference type="EMBL" id="KN556863">
    <property type="protein sequence ID" value="KHJ87864.1"/>
    <property type="molecule type" value="Genomic_DNA"/>
</dbReference>
<gene>
    <name evidence="2" type="ORF">OESDEN_12354</name>
</gene>
<dbReference type="Gene3D" id="3.40.50.300">
    <property type="entry name" value="P-loop containing nucleotide triphosphate hydrolases"/>
    <property type="match status" value="2"/>
</dbReference>
<feature type="domain" description="SF4 helicase" evidence="1">
    <location>
        <begin position="108"/>
        <end position="266"/>
    </location>
</feature>
<dbReference type="AlphaFoldDB" id="A0A0B1SSC6"/>
<dbReference type="GO" id="GO:0005524">
    <property type="term" value="F:ATP binding"/>
    <property type="evidence" value="ECO:0007669"/>
    <property type="project" value="InterPro"/>
</dbReference>
<accession>A0A0B1SSC6</accession>
<dbReference type="InterPro" id="IPR027417">
    <property type="entry name" value="P-loop_NTPase"/>
</dbReference>
<sequence length="268" mass="31834">MSEETTSWDRYFMQDRFVGYMRALATQHEVHVTMVVHPRKIDTDTDLDVQHFGGSARVTQEADNVFALQRRRDDHDRRKFRKFLYILKNRYGGHKVETDQLEMVFHPDTYTHTIIDHSLNAIRNYVVNSGCQHVIIDNLQFLVNQSTMSEETTSWDRYFMQDRFVGYMRSLATQHEVHVTMVVHPRKIDADTDLDVQHFGGSARVTQEADNVFALQRRRDDHDRRKFRKFLYILKNRYGGHKVETDQLEMVFHPDTYTHTIIDHSLNV</sequence>
<feature type="domain" description="SF4 helicase" evidence="1">
    <location>
        <begin position="1"/>
        <end position="107"/>
    </location>
</feature>
<dbReference type="SUPFAM" id="SSF52540">
    <property type="entry name" value="P-loop containing nucleoside triphosphate hydrolases"/>
    <property type="match status" value="2"/>
</dbReference>
<evidence type="ECO:0000259" key="1">
    <source>
        <dbReference type="PROSITE" id="PS51199"/>
    </source>
</evidence>
<dbReference type="InterPro" id="IPR007694">
    <property type="entry name" value="DNA_helicase_DnaB-like_C"/>
</dbReference>
<dbReference type="GO" id="GO:0043139">
    <property type="term" value="F:5'-3' DNA helicase activity"/>
    <property type="evidence" value="ECO:0007669"/>
    <property type="project" value="InterPro"/>
</dbReference>
<dbReference type="GO" id="GO:0006264">
    <property type="term" value="P:mitochondrial DNA replication"/>
    <property type="evidence" value="ECO:0007669"/>
    <property type="project" value="TreeGrafter"/>
</dbReference>
<protein>
    <recommendedName>
        <fullName evidence="1">SF4 helicase domain-containing protein</fullName>
    </recommendedName>
</protein>
<dbReference type="PANTHER" id="PTHR12873">
    <property type="entry name" value="T7-LIKE MITOCHONDRIAL DNA HELICASE"/>
    <property type="match status" value="1"/>
</dbReference>
<name>A0A0B1SSC6_OESDE</name>
<evidence type="ECO:0000313" key="3">
    <source>
        <dbReference type="Proteomes" id="UP000053660"/>
    </source>
</evidence>
<dbReference type="OrthoDB" id="275278at2759"/>
<reference evidence="2 3" key="1">
    <citation type="submission" date="2014-03" db="EMBL/GenBank/DDBJ databases">
        <title>Draft genome of the hookworm Oesophagostomum dentatum.</title>
        <authorList>
            <person name="Mitreva M."/>
        </authorList>
    </citation>
    <scope>NUCLEOTIDE SEQUENCE [LARGE SCALE GENOMIC DNA]</scope>
    <source>
        <strain evidence="2 3">OD-Hann</strain>
    </source>
</reference>
<dbReference type="InterPro" id="IPR027032">
    <property type="entry name" value="Twinkle-like"/>
</dbReference>
<organism evidence="2 3">
    <name type="scientific">Oesophagostomum dentatum</name>
    <name type="common">Nodular worm</name>
    <dbReference type="NCBI Taxonomy" id="61180"/>
    <lineage>
        <taxon>Eukaryota</taxon>
        <taxon>Metazoa</taxon>
        <taxon>Ecdysozoa</taxon>
        <taxon>Nematoda</taxon>
        <taxon>Chromadorea</taxon>
        <taxon>Rhabditida</taxon>
        <taxon>Rhabditina</taxon>
        <taxon>Rhabditomorpha</taxon>
        <taxon>Strongyloidea</taxon>
        <taxon>Strongylidae</taxon>
        <taxon>Oesophagostomum</taxon>
    </lineage>
</organism>
<dbReference type="Proteomes" id="UP000053660">
    <property type="component" value="Unassembled WGS sequence"/>
</dbReference>
<dbReference type="PROSITE" id="PS51199">
    <property type="entry name" value="SF4_HELICASE"/>
    <property type="match status" value="2"/>
</dbReference>
<keyword evidence="3" id="KW-1185">Reference proteome</keyword>
<dbReference type="GO" id="GO:0005739">
    <property type="term" value="C:mitochondrion"/>
    <property type="evidence" value="ECO:0007669"/>
    <property type="project" value="TreeGrafter"/>
</dbReference>
<dbReference type="GO" id="GO:0003697">
    <property type="term" value="F:single-stranded DNA binding"/>
    <property type="evidence" value="ECO:0007669"/>
    <property type="project" value="InterPro"/>
</dbReference>
<dbReference type="PANTHER" id="PTHR12873:SF0">
    <property type="entry name" value="TWINKLE MTDNA HELICASE"/>
    <property type="match status" value="1"/>
</dbReference>
<proteinExistence type="predicted"/>